<gene>
    <name evidence="5" type="ORF">ACG01O_05865</name>
</gene>
<reference evidence="5 6" key="1">
    <citation type="submission" date="2024-08" db="EMBL/GenBank/DDBJ databases">
        <authorList>
            <person name="Lu H."/>
        </authorList>
    </citation>
    <scope>NUCLEOTIDE SEQUENCE [LARGE SCALE GENOMIC DNA]</scope>
    <source>
        <strain evidence="5 6">BYS87W</strain>
    </source>
</reference>
<comment type="caution">
    <text evidence="5">The sequence shown here is derived from an EMBL/GenBank/DDBJ whole genome shotgun (WGS) entry which is preliminary data.</text>
</comment>
<keyword evidence="6" id="KW-1185">Reference proteome</keyword>
<evidence type="ECO:0000256" key="1">
    <source>
        <dbReference type="ARBA" id="ARBA00023110"/>
    </source>
</evidence>
<dbReference type="RefSeq" id="WP_394382537.1">
    <property type="nucleotide sequence ID" value="NZ_JBIGIB010000001.1"/>
</dbReference>
<dbReference type="Pfam" id="PF00160">
    <property type="entry name" value="Pro_isomerase"/>
    <property type="match status" value="1"/>
</dbReference>
<comment type="catalytic activity">
    <reaction evidence="3">
        <text>[protein]-peptidylproline (omega=180) = [protein]-peptidylproline (omega=0)</text>
        <dbReference type="Rhea" id="RHEA:16237"/>
        <dbReference type="Rhea" id="RHEA-COMP:10747"/>
        <dbReference type="Rhea" id="RHEA-COMP:10748"/>
        <dbReference type="ChEBI" id="CHEBI:83833"/>
        <dbReference type="ChEBI" id="CHEBI:83834"/>
        <dbReference type="EC" id="5.2.1.8"/>
    </reaction>
</comment>
<name>A0ABW7GWA5_9BURK</name>
<keyword evidence="1 3" id="KW-0697">Rotamase</keyword>
<dbReference type="EC" id="5.2.1.8" evidence="3"/>
<dbReference type="InterPro" id="IPR029000">
    <property type="entry name" value="Cyclophilin-like_dom_sf"/>
</dbReference>
<evidence type="ECO:0000313" key="6">
    <source>
        <dbReference type="Proteomes" id="UP001606303"/>
    </source>
</evidence>
<dbReference type="Gene3D" id="2.40.100.10">
    <property type="entry name" value="Cyclophilin-like"/>
    <property type="match status" value="1"/>
</dbReference>
<comment type="function">
    <text evidence="3">PPIases accelerate the folding of proteins. It catalyzes the cis-trans isomerization of proline imidic peptide bonds in oligopeptides.</text>
</comment>
<evidence type="ECO:0000256" key="2">
    <source>
        <dbReference type="ARBA" id="ARBA00023235"/>
    </source>
</evidence>
<dbReference type="PRINTS" id="PR00153">
    <property type="entry name" value="CSAPPISMRASE"/>
</dbReference>
<dbReference type="PANTHER" id="PTHR43246">
    <property type="entry name" value="PEPTIDYL-PROLYL CIS-TRANS ISOMERASE CYP38, CHLOROPLASTIC"/>
    <property type="match status" value="1"/>
</dbReference>
<proteinExistence type="inferred from homology"/>
<dbReference type="SUPFAM" id="SSF50891">
    <property type="entry name" value="Cyclophilin-like"/>
    <property type="match status" value="1"/>
</dbReference>
<dbReference type="PROSITE" id="PS50072">
    <property type="entry name" value="CSA_PPIASE_2"/>
    <property type="match status" value="1"/>
</dbReference>
<evidence type="ECO:0000313" key="5">
    <source>
        <dbReference type="EMBL" id="MFG6466127.1"/>
    </source>
</evidence>
<dbReference type="GO" id="GO:0016853">
    <property type="term" value="F:isomerase activity"/>
    <property type="evidence" value="ECO:0007669"/>
    <property type="project" value="UniProtKB-KW"/>
</dbReference>
<feature type="domain" description="PPIase cyclophilin-type" evidence="4">
    <location>
        <begin position="22"/>
        <end position="174"/>
    </location>
</feature>
<dbReference type="InterPro" id="IPR044665">
    <property type="entry name" value="E_coli_cyclophilin_A-like"/>
</dbReference>
<comment type="similarity">
    <text evidence="3">Belongs to the cyclophilin-type PPIase family.</text>
</comment>
<dbReference type="InterPro" id="IPR002130">
    <property type="entry name" value="Cyclophilin-type_PPIase_dom"/>
</dbReference>
<keyword evidence="2 3" id="KW-0413">Isomerase</keyword>
<dbReference type="EMBL" id="JBIGIB010000001">
    <property type="protein sequence ID" value="MFG6466127.1"/>
    <property type="molecule type" value="Genomic_DNA"/>
</dbReference>
<evidence type="ECO:0000259" key="4">
    <source>
        <dbReference type="PROSITE" id="PS50072"/>
    </source>
</evidence>
<accession>A0ABW7GWA5</accession>
<protein>
    <recommendedName>
        <fullName evidence="3">Peptidyl-prolyl cis-trans isomerase</fullName>
        <shortName evidence="3">PPIase</shortName>
        <ecNumber evidence="3">5.2.1.8</ecNumber>
    </recommendedName>
</protein>
<organism evidence="5 6">
    <name type="scientific">Pelomonas baiyunensis</name>
    <dbReference type="NCBI Taxonomy" id="3299026"/>
    <lineage>
        <taxon>Bacteria</taxon>
        <taxon>Pseudomonadati</taxon>
        <taxon>Pseudomonadota</taxon>
        <taxon>Betaproteobacteria</taxon>
        <taxon>Burkholderiales</taxon>
        <taxon>Sphaerotilaceae</taxon>
        <taxon>Roseateles</taxon>
    </lineage>
</organism>
<sequence length="179" mass="19343">MAAMLACVGASAQTVKLQTTEGDIRIELNAEKAPKSVANFLQYVKAGHYNGVIFHRVIDGFMIQSGGYDLKLAQRPTKPPIPLESHNGLSNTRGTIAMARTNDPNSATSQFFINVADNLPLDGQPDNHASGYAVFGQVVDGMDVVDKIRLTAVAPVQMHQHMPVKPIIINKALVEPVKK</sequence>
<dbReference type="Proteomes" id="UP001606303">
    <property type="component" value="Unassembled WGS sequence"/>
</dbReference>
<evidence type="ECO:0000256" key="3">
    <source>
        <dbReference type="RuleBase" id="RU363019"/>
    </source>
</evidence>
<dbReference type="CDD" id="cd01920">
    <property type="entry name" value="cyclophilin_EcCYP_like"/>
    <property type="match status" value="1"/>
</dbReference>